<dbReference type="PIRSF" id="PIRSF004553">
    <property type="entry name" value="CHP00095"/>
    <property type="match status" value="1"/>
</dbReference>
<evidence type="ECO:0000256" key="2">
    <source>
        <dbReference type="ARBA" id="ARBA00022679"/>
    </source>
</evidence>
<keyword evidence="2 3" id="KW-0808">Transferase</keyword>
<dbReference type="PROSITE" id="PS00092">
    <property type="entry name" value="N6_MTASE"/>
    <property type="match status" value="1"/>
</dbReference>
<dbReference type="GO" id="GO:0003676">
    <property type="term" value="F:nucleic acid binding"/>
    <property type="evidence" value="ECO:0007669"/>
    <property type="project" value="InterPro"/>
</dbReference>
<dbReference type="Pfam" id="PF03602">
    <property type="entry name" value="Cons_hypoth95"/>
    <property type="match status" value="1"/>
</dbReference>
<dbReference type="InterPro" id="IPR002052">
    <property type="entry name" value="DNA_methylase_N6_adenine_CS"/>
</dbReference>
<gene>
    <name evidence="3" type="ORF">D641_0113995</name>
</gene>
<organism evidence="3 4">
    <name type="scientific">Brachybacterium muris UCD-AY4</name>
    <dbReference type="NCBI Taxonomy" id="1249481"/>
    <lineage>
        <taxon>Bacteria</taxon>
        <taxon>Bacillati</taxon>
        <taxon>Actinomycetota</taxon>
        <taxon>Actinomycetes</taxon>
        <taxon>Micrococcales</taxon>
        <taxon>Dermabacteraceae</taxon>
        <taxon>Brachybacterium</taxon>
    </lineage>
</organism>
<dbReference type="GO" id="GO:0008168">
    <property type="term" value="F:methyltransferase activity"/>
    <property type="evidence" value="ECO:0007669"/>
    <property type="project" value="UniProtKB-KW"/>
</dbReference>
<dbReference type="PANTHER" id="PTHR43542">
    <property type="entry name" value="METHYLTRANSFERASE"/>
    <property type="match status" value="1"/>
</dbReference>
<dbReference type="STRING" id="1249481.D641_0113995"/>
<protein>
    <submittedName>
        <fullName evidence="3">Methyltransferase</fullName>
    </submittedName>
</protein>
<reference evidence="3 4" key="1">
    <citation type="journal article" date="2013" name="Genome Announc.">
        <title>Draft genome sequence of an Actinobacterium, Brachybacterium muris strain UCD-AY4.</title>
        <authorList>
            <person name="Lo J.R."/>
            <person name="Lang J.M."/>
            <person name="Darling A.E."/>
            <person name="Eisen J.A."/>
            <person name="Coil D.A."/>
        </authorList>
    </citation>
    <scope>NUCLEOTIDE SEQUENCE [LARGE SCALE GENOMIC DNA]</scope>
    <source>
        <strain evidence="3 4">UCD-AY4</strain>
    </source>
</reference>
<dbReference type="EMBL" id="AORC01000021">
    <property type="protein sequence ID" value="EYT47900.1"/>
    <property type="molecule type" value="Genomic_DNA"/>
</dbReference>
<evidence type="ECO:0000256" key="1">
    <source>
        <dbReference type="ARBA" id="ARBA00022603"/>
    </source>
</evidence>
<dbReference type="Gene3D" id="3.40.50.150">
    <property type="entry name" value="Vaccinia Virus protein VP39"/>
    <property type="match status" value="1"/>
</dbReference>
<dbReference type="Proteomes" id="UP000019754">
    <property type="component" value="Unassembled WGS sequence"/>
</dbReference>
<proteinExistence type="predicted"/>
<sequence length="196" mass="20300">MPRIIAGELGGRPIPGSAGKGTRPTTDRVREALFSRLAGWDAIDGARVLDLYAGTGALAFEALSRGASAALLVEAHGASAQQLRRSAKALGLEDRAEVRAARAESVVDDLPAAGAEADARCRGDAGWDLVFIDPPYELATEAVESLLTALLPALAAEAAVVVERSSRTRPISWPGGYADDGTKTYGETALQYGGPA</sequence>
<accession>A0A022KVE1</accession>
<dbReference type="SUPFAM" id="SSF53335">
    <property type="entry name" value="S-adenosyl-L-methionine-dependent methyltransferases"/>
    <property type="match status" value="1"/>
</dbReference>
<dbReference type="PANTHER" id="PTHR43542:SF1">
    <property type="entry name" value="METHYLTRANSFERASE"/>
    <property type="match status" value="1"/>
</dbReference>
<dbReference type="CDD" id="cd02440">
    <property type="entry name" value="AdoMet_MTases"/>
    <property type="match status" value="1"/>
</dbReference>
<dbReference type="NCBIfam" id="TIGR00095">
    <property type="entry name" value="16S rRNA (guanine(966)-N(2))-methyltransferase RsmD"/>
    <property type="match status" value="1"/>
</dbReference>
<evidence type="ECO:0000313" key="3">
    <source>
        <dbReference type="EMBL" id="EYT47900.1"/>
    </source>
</evidence>
<comment type="caution">
    <text evidence="3">The sequence shown here is derived from an EMBL/GenBank/DDBJ whole genome shotgun (WGS) entry which is preliminary data.</text>
</comment>
<dbReference type="GO" id="GO:0031167">
    <property type="term" value="P:rRNA methylation"/>
    <property type="evidence" value="ECO:0007669"/>
    <property type="project" value="InterPro"/>
</dbReference>
<dbReference type="AlphaFoldDB" id="A0A022KVE1"/>
<keyword evidence="4" id="KW-1185">Reference proteome</keyword>
<dbReference type="OrthoDB" id="9803017at2"/>
<dbReference type="HOGENOM" id="CLU_075826_1_0_11"/>
<dbReference type="RefSeq" id="WP_017824128.1">
    <property type="nucleotide sequence ID" value="NZ_AORC01000021.1"/>
</dbReference>
<name>A0A022KVE1_9MICO</name>
<keyword evidence="1 3" id="KW-0489">Methyltransferase</keyword>
<dbReference type="InterPro" id="IPR029063">
    <property type="entry name" value="SAM-dependent_MTases_sf"/>
</dbReference>
<evidence type="ECO:0000313" key="4">
    <source>
        <dbReference type="Proteomes" id="UP000019754"/>
    </source>
</evidence>
<dbReference type="InterPro" id="IPR004398">
    <property type="entry name" value="RNA_MeTrfase_RsmD"/>
</dbReference>